<keyword evidence="1" id="KW-0732">Signal</keyword>
<evidence type="ECO:0000256" key="1">
    <source>
        <dbReference type="SAM" id="SignalP"/>
    </source>
</evidence>
<dbReference type="EMBL" id="NBAG03000421">
    <property type="protein sequence ID" value="PNI26882.1"/>
    <property type="molecule type" value="Genomic_DNA"/>
</dbReference>
<evidence type="ECO:0000313" key="3">
    <source>
        <dbReference type="Proteomes" id="UP000236370"/>
    </source>
</evidence>
<dbReference type="AlphaFoldDB" id="A0A2J8JVT2"/>
<gene>
    <name evidence="2" type="ORF">CK820_G0044157</name>
</gene>
<feature type="chain" id="PRO_5014415645" evidence="1">
    <location>
        <begin position="26"/>
        <end position="166"/>
    </location>
</feature>
<organism evidence="2 3">
    <name type="scientific">Pan troglodytes</name>
    <name type="common">Chimpanzee</name>
    <dbReference type="NCBI Taxonomy" id="9598"/>
    <lineage>
        <taxon>Eukaryota</taxon>
        <taxon>Metazoa</taxon>
        <taxon>Chordata</taxon>
        <taxon>Craniata</taxon>
        <taxon>Vertebrata</taxon>
        <taxon>Euteleostomi</taxon>
        <taxon>Mammalia</taxon>
        <taxon>Eutheria</taxon>
        <taxon>Euarchontoglires</taxon>
        <taxon>Primates</taxon>
        <taxon>Haplorrhini</taxon>
        <taxon>Catarrhini</taxon>
        <taxon>Hominidae</taxon>
        <taxon>Pan</taxon>
    </lineage>
</organism>
<proteinExistence type="predicted"/>
<evidence type="ECO:0000313" key="2">
    <source>
        <dbReference type="EMBL" id="PNI26882.1"/>
    </source>
</evidence>
<name>A0A2J8JVT2_PANTR</name>
<feature type="non-terminal residue" evidence="2">
    <location>
        <position position="166"/>
    </location>
</feature>
<sequence>MGSWALLWPPLLFTGLLVRPPGTTAQAQYCSVNKDIFEVEENTNVTEPLVDIHVPEGQEVTLGPLSTPFAFRIQGNQLFLNVTPDYEENSLLEAQLLCQSGGTLTKEIRVEEDTEVNSTVIPETQLQAEDRDKVDILFYTLQEMTAGASDYFSLVSVNRPALRLDR</sequence>
<feature type="signal peptide" evidence="1">
    <location>
        <begin position="1"/>
        <end position="25"/>
    </location>
</feature>
<reference evidence="2 3" key="1">
    <citation type="submission" date="2017-12" db="EMBL/GenBank/DDBJ databases">
        <title>High-resolution comparative analysis of great ape genomes.</title>
        <authorList>
            <person name="Pollen A."/>
            <person name="Hastie A."/>
            <person name="Hormozdiari F."/>
            <person name="Dougherty M."/>
            <person name="Liu R."/>
            <person name="Chaisson M."/>
            <person name="Hoppe E."/>
            <person name="Hill C."/>
            <person name="Pang A."/>
            <person name="Hillier L."/>
            <person name="Baker C."/>
            <person name="Armstrong J."/>
            <person name="Shendure J."/>
            <person name="Paten B."/>
            <person name="Wilson R."/>
            <person name="Chao H."/>
            <person name="Schneider V."/>
            <person name="Ventura M."/>
            <person name="Kronenberg Z."/>
            <person name="Murali S."/>
            <person name="Gordon D."/>
            <person name="Cantsilieris S."/>
            <person name="Munson K."/>
            <person name="Nelson B."/>
            <person name="Raja A."/>
            <person name="Underwood J."/>
            <person name="Diekhans M."/>
            <person name="Fiddes I."/>
            <person name="Haussler D."/>
            <person name="Eichler E."/>
        </authorList>
    </citation>
    <scope>NUCLEOTIDE SEQUENCE [LARGE SCALE GENOMIC DNA]</scope>
    <source>
        <strain evidence="2">Yerkes chimp pedigree #C0471</strain>
    </source>
</reference>
<comment type="caution">
    <text evidence="2">The sequence shown here is derived from an EMBL/GenBank/DDBJ whole genome shotgun (WGS) entry which is preliminary data.</text>
</comment>
<dbReference type="Proteomes" id="UP000236370">
    <property type="component" value="Unassembled WGS sequence"/>
</dbReference>
<protein>
    <submittedName>
        <fullName evidence="2">CDHR5 isoform 6</fullName>
    </submittedName>
</protein>
<accession>A0A2J8JVT2</accession>